<evidence type="ECO:0000313" key="2">
    <source>
        <dbReference type="EMBL" id="AFL78213.1"/>
    </source>
</evidence>
<evidence type="ECO:0000256" key="1">
    <source>
        <dbReference type="SAM" id="Phobius"/>
    </source>
</evidence>
<dbReference type="HOGENOM" id="CLU_3323688_0_0_10"/>
<name>I3YMJ5_ALIFI</name>
<evidence type="ECO:0000313" key="3">
    <source>
        <dbReference type="Proteomes" id="UP000006052"/>
    </source>
</evidence>
<dbReference type="KEGG" id="afd:Alfi_1893"/>
<gene>
    <name evidence="2" type="ordered locus">Alfi_1893</name>
</gene>
<keyword evidence="1" id="KW-1133">Transmembrane helix</keyword>
<organism evidence="2 3">
    <name type="scientific">Alistipes finegoldii (strain DSM 17242 / JCM 16770 / CCUG 46020 / CIP 107999 / KCTC 15236 / AHN 2437)</name>
    <dbReference type="NCBI Taxonomy" id="679935"/>
    <lineage>
        <taxon>Bacteria</taxon>
        <taxon>Pseudomonadati</taxon>
        <taxon>Bacteroidota</taxon>
        <taxon>Bacteroidia</taxon>
        <taxon>Bacteroidales</taxon>
        <taxon>Rikenellaceae</taxon>
        <taxon>Alistipes</taxon>
    </lineage>
</organism>
<feature type="transmembrane region" description="Helical" evidence="1">
    <location>
        <begin position="12"/>
        <end position="35"/>
    </location>
</feature>
<reference evidence="3" key="1">
    <citation type="journal article" date="2013" name="Stand. Genomic Sci.">
        <title>Complete genome sequence of the bile-resistant pigment-producing anaerobe Alistipes finegoldii type strain (AHN2437(T)).</title>
        <authorList>
            <person name="Mavromatis K."/>
            <person name="Stackebrandt E."/>
            <person name="Munk C."/>
            <person name="Lapidus A."/>
            <person name="Nolan M."/>
            <person name="Lucas S."/>
            <person name="Hammon N."/>
            <person name="Deshpande S."/>
            <person name="Cheng J.F."/>
            <person name="Tapia R."/>
            <person name="Goodwin L.A."/>
            <person name="Pitluck S."/>
            <person name="Liolios K."/>
            <person name="Pagani I."/>
            <person name="Ivanova N."/>
            <person name="Mikhailova N."/>
            <person name="Huntemann M."/>
            <person name="Pati A."/>
            <person name="Chen A."/>
            <person name="Palaniappan K."/>
            <person name="Land M."/>
            <person name="Hauser L."/>
            <person name="Rohde M."/>
            <person name="Gronow S."/>
            <person name="Goker M."/>
            <person name="Detter J.C."/>
            <person name="Bristow J."/>
            <person name="Eisen J.A."/>
            <person name="Markowitz V."/>
            <person name="Hugenholtz P."/>
            <person name="Kyrpides N.C."/>
            <person name="Klenk H.P."/>
            <person name="Woyke T."/>
        </authorList>
    </citation>
    <scope>NUCLEOTIDE SEQUENCE</scope>
    <source>
        <strain evidence="3">DSM 17242 / JCM 16770 / AHN 2437 / CCUG 46020 / CIP 107999</strain>
    </source>
</reference>
<accession>I3YMJ5</accession>
<dbReference type="Proteomes" id="UP000006052">
    <property type="component" value="Chromosome"/>
</dbReference>
<protein>
    <submittedName>
        <fullName evidence="2">Uncharacterized protein</fullName>
    </submittedName>
</protein>
<sequence length="38" mass="4498">MKHYRKEGLRKRNANIVAMLQLLIALLSVLLDLLFRFV</sequence>
<dbReference type="EMBL" id="CP003274">
    <property type="protein sequence ID" value="AFL78213.1"/>
    <property type="molecule type" value="Genomic_DNA"/>
</dbReference>
<proteinExistence type="predicted"/>
<keyword evidence="1" id="KW-0472">Membrane</keyword>
<keyword evidence="1" id="KW-0812">Transmembrane</keyword>
<dbReference type="AlphaFoldDB" id="I3YMJ5"/>